<evidence type="ECO:0000256" key="1">
    <source>
        <dbReference type="SAM" id="Phobius"/>
    </source>
</evidence>
<sequence>MLALCLLVYKCLLNEKRLSGVFLPVLRPLPPRVTGFSLVAAGRTKGLETRARLPMPGSAPQLSGCSMESSFLPYLMAVMWMSFLLLLSVWLRAKVTFLQKYLVPAGIIAGTLGFALINLGWIGYPSPEGWVPLKVGDFGMISFHLFSFGFGIIGLGCFSTHTKGRSMTLIKGALWIDLLFWLFYGLQATVGYGITELYAKITGSDLTAATGFLAGFGFAFGPGQALSVGMSWQNDYGLPDCVSMGLAYAAAGFMVANFVGVPLANWGLRKGYATYGTKELSSDFLKGLRPEDKRVPACQLTTHSGNVDTFALHFAVAATVYGLGWIVCYVLKYFVLPPNYQTASFGFIYLYALFAGMIVRLVINHTAANAFYSDDAQNRILGTTIDYMIISALMAVSAATVMKYFIPFILVIVVCTLITLLGVLYLGRRVGSFGLERLLVVFGLVTGTAASGLALLRIVDSDFKTPAAAEVGLNNVYALIPLFPFLLLSVTMPGGFGISGMLIMHVVMIAVCAAILFAGHRMKIWGPRQF</sequence>
<feature type="transmembrane region" description="Helical" evidence="1">
    <location>
        <begin position="71"/>
        <end position="89"/>
    </location>
</feature>
<dbReference type="eggNOG" id="COG0786">
    <property type="taxonomic scope" value="Bacteria"/>
</dbReference>
<feature type="transmembrane region" description="Helical" evidence="1">
    <location>
        <begin position="141"/>
        <end position="160"/>
    </location>
</feature>
<accession>E5YBR0</accession>
<feature type="transmembrane region" description="Helical" evidence="1">
    <location>
        <begin position="471"/>
        <end position="490"/>
    </location>
</feature>
<proteinExistence type="predicted"/>
<dbReference type="OrthoDB" id="9801557at2"/>
<gene>
    <name evidence="2" type="ORF">HMPREF0179_03634</name>
</gene>
<reference evidence="2 3" key="2">
    <citation type="submission" date="2013-04" db="EMBL/GenBank/DDBJ databases">
        <title>The Genome Sequence of Bilophila wadsworthia 3_1_6.</title>
        <authorList>
            <consortium name="The Broad Institute Genomics Platform"/>
            <person name="Earl A."/>
            <person name="Ward D."/>
            <person name="Feldgarden M."/>
            <person name="Gevers D."/>
            <person name="Sibley C."/>
            <person name="Strauss J."/>
            <person name="Allen-Vercoe E."/>
            <person name="Walker B."/>
            <person name="Young S."/>
            <person name="Zeng Q."/>
            <person name="Gargeya S."/>
            <person name="Fitzgerald M."/>
            <person name="Haas B."/>
            <person name="Abouelleil A."/>
            <person name="Allen A.W."/>
            <person name="Alvarado L."/>
            <person name="Arachchi H.M."/>
            <person name="Berlin A.M."/>
            <person name="Chapman S.B."/>
            <person name="Gainer-Dewar J."/>
            <person name="Goldberg J."/>
            <person name="Griggs A."/>
            <person name="Gujja S."/>
            <person name="Hansen M."/>
            <person name="Howarth C."/>
            <person name="Imamovic A."/>
            <person name="Ireland A."/>
            <person name="Larimer J."/>
            <person name="McCowan C."/>
            <person name="Murphy C."/>
            <person name="Pearson M."/>
            <person name="Poon T.W."/>
            <person name="Priest M."/>
            <person name="Roberts A."/>
            <person name="Saif S."/>
            <person name="Shea T."/>
            <person name="Sisk P."/>
            <person name="Sykes S."/>
            <person name="Wortman J."/>
            <person name="Nusbaum C."/>
            <person name="Birren B."/>
        </authorList>
    </citation>
    <scope>NUCLEOTIDE SEQUENCE [LARGE SCALE GENOMIC DNA]</scope>
    <source>
        <strain evidence="2 3">3_1_6</strain>
    </source>
</reference>
<dbReference type="AlphaFoldDB" id="E5YBR0"/>
<reference evidence="2 3" key="1">
    <citation type="submission" date="2010-10" db="EMBL/GenBank/DDBJ databases">
        <authorList>
            <consortium name="The Broad Institute Genome Sequencing Platform"/>
            <person name="Ward D."/>
            <person name="Earl A."/>
            <person name="Feldgarden M."/>
            <person name="Young S.K."/>
            <person name="Gargeya S."/>
            <person name="Zeng Q."/>
            <person name="Alvarado L."/>
            <person name="Berlin A."/>
            <person name="Bochicchio J."/>
            <person name="Chapman S.B."/>
            <person name="Chen Z."/>
            <person name="Freedman E."/>
            <person name="Gellesch M."/>
            <person name="Goldberg J."/>
            <person name="Griggs A."/>
            <person name="Gujja S."/>
            <person name="Heilman E."/>
            <person name="Heiman D."/>
            <person name="Howarth C."/>
            <person name="Mehta T."/>
            <person name="Neiman D."/>
            <person name="Pearson M."/>
            <person name="Roberts A."/>
            <person name="Saif S."/>
            <person name="Shea T."/>
            <person name="Shenoy N."/>
            <person name="Sisk P."/>
            <person name="Stolte C."/>
            <person name="Sykes S."/>
            <person name="White J."/>
            <person name="Yandava C."/>
            <person name="Allen-Vercoe E."/>
            <person name="Sibley C."/>
            <person name="Ambrose C.E."/>
            <person name="Strauss J."/>
            <person name="Daigneault M."/>
            <person name="Haas B."/>
            <person name="Nusbaum C."/>
            <person name="Birren B."/>
        </authorList>
    </citation>
    <scope>NUCLEOTIDE SEQUENCE [LARGE SCALE GENOMIC DNA]</scope>
    <source>
        <strain evidence="2 3">3_1_6</strain>
    </source>
</reference>
<dbReference type="GeneID" id="78084368"/>
<dbReference type="PANTHER" id="PTHR36178:SF1">
    <property type="entry name" value="SODIUM_GLUTAMATE SYMPORTER"/>
    <property type="match status" value="1"/>
</dbReference>
<feature type="transmembrane region" description="Helical" evidence="1">
    <location>
        <begin position="172"/>
        <end position="194"/>
    </location>
</feature>
<dbReference type="PANTHER" id="PTHR36178">
    <property type="entry name" value="SLR0625 PROTEIN"/>
    <property type="match status" value="1"/>
</dbReference>
<feature type="transmembrane region" description="Helical" evidence="1">
    <location>
        <begin position="408"/>
        <end position="426"/>
    </location>
</feature>
<keyword evidence="3" id="KW-1185">Reference proteome</keyword>
<organism evidence="2 3">
    <name type="scientific">Bilophila wadsworthia (strain 3_1_6)</name>
    <dbReference type="NCBI Taxonomy" id="563192"/>
    <lineage>
        <taxon>Bacteria</taxon>
        <taxon>Pseudomonadati</taxon>
        <taxon>Thermodesulfobacteriota</taxon>
        <taxon>Desulfovibrionia</taxon>
        <taxon>Desulfovibrionales</taxon>
        <taxon>Desulfovibrionaceae</taxon>
        <taxon>Bilophila</taxon>
    </lineage>
</organism>
<feature type="transmembrane region" description="Helical" evidence="1">
    <location>
        <begin position="496"/>
        <end position="518"/>
    </location>
</feature>
<feature type="transmembrane region" description="Helical" evidence="1">
    <location>
        <begin position="206"/>
        <end position="229"/>
    </location>
</feature>
<keyword evidence="1" id="KW-0472">Membrane</keyword>
<feature type="transmembrane region" description="Helical" evidence="1">
    <location>
        <begin position="383"/>
        <end position="401"/>
    </location>
</feature>
<evidence type="ECO:0000313" key="2">
    <source>
        <dbReference type="EMBL" id="EFV42573.1"/>
    </source>
</evidence>
<dbReference type="HOGENOM" id="CLU_034503_1_0_7"/>
<dbReference type="GO" id="GO:0016020">
    <property type="term" value="C:membrane"/>
    <property type="evidence" value="ECO:0007669"/>
    <property type="project" value="InterPro"/>
</dbReference>
<name>E5YBR0_BILW3</name>
<feature type="transmembrane region" description="Helical" evidence="1">
    <location>
        <begin position="343"/>
        <end position="363"/>
    </location>
</feature>
<evidence type="ECO:0008006" key="4">
    <source>
        <dbReference type="Google" id="ProtNLM"/>
    </source>
</evidence>
<keyword evidence="1" id="KW-0812">Transmembrane</keyword>
<keyword evidence="1" id="KW-1133">Transmembrane helix</keyword>
<dbReference type="STRING" id="563192.HMPREF0179_03634"/>
<dbReference type="RefSeq" id="WP_005030707.1">
    <property type="nucleotide sequence ID" value="NZ_KE150238.1"/>
</dbReference>
<dbReference type="InterPro" id="IPR004445">
    <property type="entry name" value="GltS"/>
</dbReference>
<protein>
    <recommendedName>
        <fullName evidence="4">Sodium/glutamate symporter</fullName>
    </recommendedName>
</protein>
<dbReference type="GO" id="GO:0015501">
    <property type="term" value="F:glutamate:sodium symporter activity"/>
    <property type="evidence" value="ECO:0007669"/>
    <property type="project" value="InterPro"/>
</dbReference>
<dbReference type="Proteomes" id="UP000006034">
    <property type="component" value="Unassembled WGS sequence"/>
</dbReference>
<dbReference type="EMBL" id="ADCP02000001">
    <property type="protein sequence ID" value="EFV42573.1"/>
    <property type="molecule type" value="Genomic_DNA"/>
</dbReference>
<comment type="caution">
    <text evidence="2">The sequence shown here is derived from an EMBL/GenBank/DDBJ whole genome shotgun (WGS) entry which is preliminary data.</text>
</comment>
<feature type="transmembrane region" description="Helical" evidence="1">
    <location>
        <begin position="101"/>
        <end position="121"/>
    </location>
</feature>
<dbReference type="Pfam" id="PF03616">
    <property type="entry name" value="Glt_symporter"/>
    <property type="match status" value="1"/>
</dbReference>
<feature type="transmembrane region" description="Helical" evidence="1">
    <location>
        <begin position="438"/>
        <end position="459"/>
    </location>
</feature>
<feature type="transmembrane region" description="Helical" evidence="1">
    <location>
        <begin position="241"/>
        <end position="264"/>
    </location>
</feature>
<evidence type="ECO:0000313" key="3">
    <source>
        <dbReference type="Proteomes" id="UP000006034"/>
    </source>
</evidence>
<dbReference type="GO" id="GO:0015813">
    <property type="term" value="P:L-glutamate transmembrane transport"/>
    <property type="evidence" value="ECO:0007669"/>
    <property type="project" value="InterPro"/>
</dbReference>
<feature type="transmembrane region" description="Helical" evidence="1">
    <location>
        <begin position="310"/>
        <end position="331"/>
    </location>
</feature>